<feature type="region of interest" description="Disordered" evidence="1">
    <location>
        <begin position="63"/>
        <end position="108"/>
    </location>
</feature>
<accession>A0A9Q0DH83</accession>
<dbReference type="Proteomes" id="UP001148018">
    <property type="component" value="Unassembled WGS sequence"/>
</dbReference>
<feature type="region of interest" description="Disordered" evidence="1">
    <location>
        <begin position="140"/>
        <end position="166"/>
    </location>
</feature>
<dbReference type="EMBL" id="JANIIK010000116">
    <property type="protein sequence ID" value="KAJ3588344.1"/>
    <property type="molecule type" value="Genomic_DNA"/>
</dbReference>
<proteinExistence type="predicted"/>
<organism evidence="2 3">
    <name type="scientific">Muraenolepis orangiensis</name>
    <name type="common">Patagonian moray cod</name>
    <dbReference type="NCBI Taxonomy" id="630683"/>
    <lineage>
        <taxon>Eukaryota</taxon>
        <taxon>Metazoa</taxon>
        <taxon>Chordata</taxon>
        <taxon>Craniata</taxon>
        <taxon>Vertebrata</taxon>
        <taxon>Euteleostomi</taxon>
        <taxon>Actinopterygii</taxon>
        <taxon>Neopterygii</taxon>
        <taxon>Teleostei</taxon>
        <taxon>Neoteleostei</taxon>
        <taxon>Acanthomorphata</taxon>
        <taxon>Zeiogadaria</taxon>
        <taxon>Gadariae</taxon>
        <taxon>Gadiformes</taxon>
        <taxon>Muraenolepidoidei</taxon>
        <taxon>Muraenolepididae</taxon>
        <taxon>Muraenolepis</taxon>
    </lineage>
</organism>
<feature type="region of interest" description="Disordered" evidence="1">
    <location>
        <begin position="570"/>
        <end position="618"/>
    </location>
</feature>
<feature type="region of interest" description="Disordered" evidence="1">
    <location>
        <begin position="178"/>
        <end position="197"/>
    </location>
</feature>
<sequence length="739" mass="79757">MEHLTTIYNKLGALEASASDPYSALPAQRPQHSLSCSNILEVRTGFRQDEGSEPIVFATVKRSAPQASSYGRTEGRSRRKELTRASSLDRGQSRSDEGLLQTSEDEVAAGGQRMRGALYKTASFGRSVALSEENLVLGASGRPRRGVSSNQVPGKGILKNQKPQPDIRKAKSMEVLSSRVAKGQGKGADKGKGTTPAEMETARESFVQGKLQFSSFLDEITKQVISPSNLNILGVNHFKCPAKTPEPVRGPGAAKPQPPVKKHRQSCSGEEREQQHKPPATQEKIESLCNSPSHHSTSSARSDPDRLTTYVARRHRGSPPPHPHPQSSSHHPPPGGKRQEEKSPVIAGHKARESDLSRGSHFTDGASTSSEPVLPNKRNPGKHRNASPRSPPPTHPHPHLPHIHPRHGYTSSGYQEEGQGHGGYKSLGSAPGVESEPGSCKSDSPRTRAATTNSQSSDQSVRHRSNVARKGHTDHHHKVLLGSSDQFQALQEENTDLHQNLLQTVVCIESLEAELDRTREELSHFKDNLLETHTGPRQIHTMLGEHLAGLLEKKHFDPAEEVQKFLKTASAVSHPKTPPPPPPDPSPPGASSSSEAVVEEEEEAPRDWLASEAGPRRATAFMPWKQGASADDRSGAHGQPFSIADISAAIYKKIAAQSSAANLTSSRPKPPQGCRPEGTNHTGPPAAHVGQQQAVPETAELAPGLGDVTYLSAQQALDEFMNQLGAHRQGAEEQQVSHI</sequence>
<feature type="region of interest" description="Disordered" evidence="1">
    <location>
        <begin position="660"/>
        <end position="695"/>
    </location>
</feature>
<keyword evidence="3" id="KW-1185">Reference proteome</keyword>
<comment type="caution">
    <text evidence="2">The sequence shown here is derived from an EMBL/GenBank/DDBJ whole genome shotgun (WGS) entry which is preliminary data.</text>
</comment>
<gene>
    <name evidence="2" type="ORF">NHX12_011937</name>
</gene>
<feature type="compositionally biased region" description="Basic residues" evidence="1">
    <location>
        <begin position="396"/>
        <end position="407"/>
    </location>
</feature>
<feature type="compositionally biased region" description="Basic and acidic residues" evidence="1">
    <location>
        <begin position="73"/>
        <end position="83"/>
    </location>
</feature>
<name>A0A9Q0DH83_9TELE</name>
<feature type="compositionally biased region" description="Basic residues" evidence="1">
    <location>
        <begin position="462"/>
        <end position="475"/>
    </location>
</feature>
<dbReference type="AlphaFoldDB" id="A0A9Q0DH83"/>
<feature type="region of interest" description="Disordered" evidence="1">
    <location>
        <begin position="243"/>
        <end position="475"/>
    </location>
</feature>
<dbReference type="OrthoDB" id="8964816at2759"/>
<evidence type="ECO:0000256" key="1">
    <source>
        <dbReference type="SAM" id="MobiDB-lite"/>
    </source>
</evidence>
<feature type="compositionally biased region" description="Low complexity" evidence="1">
    <location>
        <begin position="287"/>
        <end position="301"/>
    </location>
</feature>
<evidence type="ECO:0000313" key="3">
    <source>
        <dbReference type="Proteomes" id="UP001148018"/>
    </source>
</evidence>
<reference evidence="2" key="1">
    <citation type="submission" date="2022-07" db="EMBL/GenBank/DDBJ databases">
        <title>Chromosome-level genome of Muraenolepis orangiensis.</title>
        <authorList>
            <person name="Kim J."/>
        </authorList>
    </citation>
    <scope>NUCLEOTIDE SEQUENCE</scope>
    <source>
        <strain evidence="2">KU_S4_2022</strain>
        <tissue evidence="2">Muscle</tissue>
    </source>
</reference>
<protein>
    <submittedName>
        <fullName evidence="2">Uncharacterized protein</fullName>
    </submittedName>
</protein>
<evidence type="ECO:0000313" key="2">
    <source>
        <dbReference type="EMBL" id="KAJ3588344.1"/>
    </source>
</evidence>
<feature type="compositionally biased region" description="Polar residues" evidence="1">
    <location>
        <begin position="449"/>
        <end position="459"/>
    </location>
</feature>
<feature type="compositionally biased region" description="Pro residues" evidence="1">
    <location>
        <begin position="576"/>
        <end position="588"/>
    </location>
</feature>